<keyword evidence="8" id="KW-1185">Reference proteome</keyword>
<organism evidence="7 8">
    <name type="scientific">Mesorhizobium plurifarium</name>
    <dbReference type="NCBI Taxonomy" id="69974"/>
    <lineage>
        <taxon>Bacteria</taxon>
        <taxon>Pseudomonadati</taxon>
        <taxon>Pseudomonadota</taxon>
        <taxon>Alphaproteobacteria</taxon>
        <taxon>Hyphomicrobiales</taxon>
        <taxon>Phyllobacteriaceae</taxon>
        <taxon>Mesorhizobium</taxon>
    </lineage>
</organism>
<feature type="domain" description="ABC transporter" evidence="6">
    <location>
        <begin position="2"/>
        <end position="231"/>
    </location>
</feature>
<evidence type="ECO:0000313" key="7">
    <source>
        <dbReference type="EMBL" id="CDX14210.1"/>
    </source>
</evidence>
<dbReference type="Pfam" id="PF00005">
    <property type="entry name" value="ABC_tran"/>
    <property type="match status" value="1"/>
</dbReference>
<dbReference type="InterPro" id="IPR052156">
    <property type="entry name" value="BCAA_Transport_ATP-bd_LivF"/>
</dbReference>
<evidence type="ECO:0000256" key="1">
    <source>
        <dbReference type="ARBA" id="ARBA00005417"/>
    </source>
</evidence>
<evidence type="ECO:0000256" key="5">
    <source>
        <dbReference type="ARBA" id="ARBA00022970"/>
    </source>
</evidence>
<dbReference type="PROSITE" id="PS50893">
    <property type="entry name" value="ABC_TRANSPORTER_2"/>
    <property type="match status" value="1"/>
</dbReference>
<evidence type="ECO:0000256" key="4">
    <source>
        <dbReference type="ARBA" id="ARBA00022840"/>
    </source>
</evidence>
<evidence type="ECO:0000256" key="3">
    <source>
        <dbReference type="ARBA" id="ARBA00022741"/>
    </source>
</evidence>
<dbReference type="InterPro" id="IPR017780">
    <property type="entry name" value="ABC_transptr_urea_ATP-bd_UrtE"/>
</dbReference>
<dbReference type="InterPro" id="IPR003593">
    <property type="entry name" value="AAA+_ATPase"/>
</dbReference>
<dbReference type="GO" id="GO:0015807">
    <property type="term" value="P:L-amino acid transport"/>
    <property type="evidence" value="ECO:0007669"/>
    <property type="project" value="TreeGrafter"/>
</dbReference>
<dbReference type="PANTHER" id="PTHR43820">
    <property type="entry name" value="HIGH-AFFINITY BRANCHED-CHAIN AMINO ACID TRANSPORT ATP-BINDING PROTEIN LIVF"/>
    <property type="match status" value="1"/>
</dbReference>
<dbReference type="GO" id="GO:0016887">
    <property type="term" value="F:ATP hydrolysis activity"/>
    <property type="evidence" value="ECO:0007669"/>
    <property type="project" value="InterPro"/>
</dbReference>
<evidence type="ECO:0000259" key="6">
    <source>
        <dbReference type="PROSITE" id="PS50893"/>
    </source>
</evidence>
<keyword evidence="2" id="KW-0813">Transport</keyword>
<dbReference type="GO" id="GO:0005524">
    <property type="term" value="F:ATP binding"/>
    <property type="evidence" value="ECO:0007669"/>
    <property type="project" value="UniProtKB-KW"/>
</dbReference>
<protein>
    <submittedName>
        <fullName evidence="7">High-affinity branched-chain amino acid transport ATP-binding protein BraG</fullName>
    </submittedName>
</protein>
<name>A0A090DEY4_MESPL</name>
<dbReference type="NCBIfam" id="TIGR03410">
    <property type="entry name" value="urea_trans_UrtE"/>
    <property type="match status" value="1"/>
</dbReference>
<keyword evidence="5" id="KW-0029">Amino-acid transport</keyword>
<dbReference type="InterPro" id="IPR003439">
    <property type="entry name" value="ABC_transporter-like_ATP-bd"/>
</dbReference>
<dbReference type="AlphaFoldDB" id="A0A090DEY4"/>
<reference evidence="8" key="1">
    <citation type="submission" date="2014-08" db="EMBL/GenBank/DDBJ databases">
        <authorList>
            <person name="Moulin L."/>
        </authorList>
    </citation>
    <scope>NUCLEOTIDE SEQUENCE [LARGE SCALE GENOMIC DNA]</scope>
</reference>
<comment type="similarity">
    <text evidence="1">Belongs to the ABC transporter superfamily.</text>
</comment>
<dbReference type="Proteomes" id="UP000045285">
    <property type="component" value="Unassembled WGS sequence"/>
</dbReference>
<dbReference type="Gene3D" id="3.40.50.300">
    <property type="entry name" value="P-loop containing nucleotide triphosphate hydrolases"/>
    <property type="match status" value="1"/>
</dbReference>
<dbReference type="EMBL" id="CCMZ01000007">
    <property type="protein sequence ID" value="CDX14210.1"/>
    <property type="molecule type" value="Genomic_DNA"/>
</dbReference>
<proteinExistence type="inferred from homology"/>
<dbReference type="STRING" id="69974.MPLDJ20_20305"/>
<gene>
    <name evidence="7" type="primary">braG</name>
    <name evidence="7" type="ORF">MPL3356_150259</name>
</gene>
<keyword evidence="4 7" id="KW-0067">ATP-binding</keyword>
<evidence type="ECO:0000256" key="2">
    <source>
        <dbReference type="ARBA" id="ARBA00022448"/>
    </source>
</evidence>
<dbReference type="GO" id="GO:0015658">
    <property type="term" value="F:branched-chain amino acid transmembrane transporter activity"/>
    <property type="evidence" value="ECO:0007669"/>
    <property type="project" value="TreeGrafter"/>
</dbReference>
<accession>A0A090DEY4</accession>
<dbReference type="CDD" id="cd03224">
    <property type="entry name" value="ABC_TM1139_LivF_branched"/>
    <property type="match status" value="1"/>
</dbReference>
<dbReference type="InterPro" id="IPR027417">
    <property type="entry name" value="P-loop_NTPase"/>
</dbReference>
<dbReference type="PANTHER" id="PTHR43820:SF5">
    <property type="entry name" value="HIGH-AFFINITY BRANCHED-CHAIN AMINO ACID TRANSPORT ATP-BINDING PROTEIN"/>
    <property type="match status" value="1"/>
</dbReference>
<evidence type="ECO:0000313" key="8">
    <source>
        <dbReference type="Proteomes" id="UP000045285"/>
    </source>
</evidence>
<dbReference type="SMART" id="SM00382">
    <property type="entry name" value="AAA"/>
    <property type="match status" value="1"/>
</dbReference>
<keyword evidence="3" id="KW-0547">Nucleotide-binding</keyword>
<sequence length="231" mass="24947">MLELANVDGFYGRSRALQSVSLTVGAGDFFSVLGRNGVGKTTLLRTVLGLMSRTTGSIRLDGEELVDQPTHKRALAGVGYVPQGRGILPSFTVRENLMVGTFAAKGGGGRIAEWVLELFPILKEFLGRRGGNLSGGQQQQLAIARALLSEPKIMLLDEPTEGIQPNIVEQIENVLIDLNRKHGLTIVLVEQNIAFARRASQRFAILNRGSVAVSGPIGQLSDEMIHQHLVV</sequence>
<dbReference type="SUPFAM" id="SSF52540">
    <property type="entry name" value="P-loop containing nucleoside triphosphate hydrolases"/>
    <property type="match status" value="1"/>
</dbReference>